<reference evidence="6" key="1">
    <citation type="submission" date="2021-06" db="EMBL/GenBank/DDBJ databases">
        <authorList>
            <person name="Kallberg Y."/>
            <person name="Tangrot J."/>
            <person name="Rosling A."/>
        </authorList>
    </citation>
    <scope>NUCLEOTIDE SEQUENCE</scope>
    <source>
        <strain evidence="6">MA453B</strain>
    </source>
</reference>
<dbReference type="InterPro" id="IPR011009">
    <property type="entry name" value="Kinase-like_dom_sf"/>
</dbReference>
<dbReference type="SUPFAM" id="SSF56112">
    <property type="entry name" value="Protein kinase-like (PK-like)"/>
    <property type="match status" value="1"/>
</dbReference>
<evidence type="ECO:0000313" key="7">
    <source>
        <dbReference type="Proteomes" id="UP000789405"/>
    </source>
</evidence>
<evidence type="ECO:0000256" key="2">
    <source>
        <dbReference type="ARBA" id="ARBA00022741"/>
    </source>
</evidence>
<proteinExistence type="predicted"/>
<dbReference type="OrthoDB" id="10261027at2759"/>
<dbReference type="PROSITE" id="PS50011">
    <property type="entry name" value="PROTEIN_KINASE_DOM"/>
    <property type="match status" value="1"/>
</dbReference>
<feature type="domain" description="Protein kinase" evidence="5">
    <location>
        <begin position="73"/>
        <end position="261"/>
    </location>
</feature>
<name>A0A9N9HM70_9GLOM</name>
<dbReference type="InterPro" id="IPR001245">
    <property type="entry name" value="Ser-Thr/Tyr_kinase_cat_dom"/>
</dbReference>
<evidence type="ECO:0000256" key="3">
    <source>
        <dbReference type="ARBA" id="ARBA00022777"/>
    </source>
</evidence>
<dbReference type="InterPro" id="IPR000719">
    <property type="entry name" value="Prot_kinase_dom"/>
</dbReference>
<keyword evidence="1" id="KW-0808">Transferase</keyword>
<accession>A0A9N9HM70</accession>
<keyword evidence="4" id="KW-0067">ATP-binding</keyword>
<gene>
    <name evidence="6" type="ORF">DERYTH_LOCUS12402</name>
</gene>
<dbReference type="PANTHER" id="PTHR44329">
    <property type="entry name" value="SERINE/THREONINE-PROTEIN KINASE TNNI3K-RELATED"/>
    <property type="match status" value="1"/>
</dbReference>
<dbReference type="InterPro" id="IPR051681">
    <property type="entry name" value="Ser/Thr_Kinases-Pseudokinases"/>
</dbReference>
<dbReference type="PROSITE" id="PS00109">
    <property type="entry name" value="PROTEIN_KINASE_TYR"/>
    <property type="match status" value="1"/>
</dbReference>
<evidence type="ECO:0000313" key="6">
    <source>
        <dbReference type="EMBL" id="CAG8691390.1"/>
    </source>
</evidence>
<evidence type="ECO:0000256" key="1">
    <source>
        <dbReference type="ARBA" id="ARBA00022679"/>
    </source>
</evidence>
<dbReference type="GO" id="GO:0005524">
    <property type="term" value="F:ATP binding"/>
    <property type="evidence" value="ECO:0007669"/>
    <property type="project" value="UniProtKB-KW"/>
</dbReference>
<protein>
    <submittedName>
        <fullName evidence="6">28670_t:CDS:1</fullName>
    </submittedName>
</protein>
<dbReference type="GO" id="GO:0004674">
    <property type="term" value="F:protein serine/threonine kinase activity"/>
    <property type="evidence" value="ECO:0007669"/>
    <property type="project" value="TreeGrafter"/>
</dbReference>
<dbReference type="AlphaFoldDB" id="A0A9N9HM70"/>
<dbReference type="EMBL" id="CAJVPY010008097">
    <property type="protein sequence ID" value="CAG8691390.1"/>
    <property type="molecule type" value="Genomic_DNA"/>
</dbReference>
<dbReference type="Proteomes" id="UP000789405">
    <property type="component" value="Unassembled WGS sequence"/>
</dbReference>
<organism evidence="6 7">
    <name type="scientific">Dentiscutata erythropus</name>
    <dbReference type="NCBI Taxonomy" id="1348616"/>
    <lineage>
        <taxon>Eukaryota</taxon>
        <taxon>Fungi</taxon>
        <taxon>Fungi incertae sedis</taxon>
        <taxon>Mucoromycota</taxon>
        <taxon>Glomeromycotina</taxon>
        <taxon>Glomeromycetes</taxon>
        <taxon>Diversisporales</taxon>
        <taxon>Gigasporaceae</taxon>
        <taxon>Dentiscutata</taxon>
    </lineage>
</organism>
<dbReference type="InterPro" id="IPR008266">
    <property type="entry name" value="Tyr_kinase_AS"/>
</dbReference>
<sequence length="261" mass="29210">MVLLIGRLANTFQSLICLLKGVLEEIINFDWLKIKGCIGSSISNVFIEISISIKLYHDWMNETKDKLPIYDSSKFSGQIKIGGNSVVYSAKYGEEMIVYKKLIDDEIRKFVNELKQHMAVRNDYIIGLLGIAIGDENMIVLQYANGGCLRDYLGKKIQKNVFTITWAELILIAEQIIFGLQGLHDTKITHGDLSSRNILVMKDNNNKFSKVKIADFGSASKFDDIKEIAIDGVEMLRLAVLGSSLGGAFLSQYKVDLNKCA</sequence>
<keyword evidence="3" id="KW-0418">Kinase</keyword>
<evidence type="ECO:0000259" key="5">
    <source>
        <dbReference type="PROSITE" id="PS50011"/>
    </source>
</evidence>
<dbReference type="PANTHER" id="PTHR44329:SF288">
    <property type="entry name" value="MITOGEN-ACTIVATED PROTEIN KINASE KINASE KINASE 20"/>
    <property type="match status" value="1"/>
</dbReference>
<comment type="caution">
    <text evidence="6">The sequence shown here is derived from an EMBL/GenBank/DDBJ whole genome shotgun (WGS) entry which is preliminary data.</text>
</comment>
<dbReference type="Pfam" id="PF07714">
    <property type="entry name" value="PK_Tyr_Ser-Thr"/>
    <property type="match status" value="1"/>
</dbReference>
<dbReference type="Gene3D" id="1.10.510.10">
    <property type="entry name" value="Transferase(Phosphotransferase) domain 1"/>
    <property type="match status" value="1"/>
</dbReference>
<keyword evidence="2" id="KW-0547">Nucleotide-binding</keyword>
<evidence type="ECO:0000256" key="4">
    <source>
        <dbReference type="ARBA" id="ARBA00022840"/>
    </source>
</evidence>
<keyword evidence="7" id="KW-1185">Reference proteome</keyword>